<evidence type="ECO:0000256" key="1">
    <source>
        <dbReference type="SAM" id="MobiDB-lite"/>
    </source>
</evidence>
<dbReference type="RefSeq" id="WP_205377461.1">
    <property type="nucleotide sequence ID" value="NZ_JAFEJA010000002.1"/>
</dbReference>
<dbReference type="Proteomes" id="UP000664109">
    <property type="component" value="Unassembled WGS sequence"/>
</dbReference>
<dbReference type="PANTHER" id="PTHR36513">
    <property type="entry name" value="ABC TRANSMEMBRANE TYPE-1 DOMAIN-CONTAINING PROTEIN"/>
    <property type="match status" value="1"/>
</dbReference>
<accession>A0ABS2V1U8</accession>
<sequence>MDESDALATAAAEVWPAATELLGEGELESFASEVLVGLRALEAAAQTAREAAAGPDDGADEDTAREAEEAAAAARRQVAVLFGAHPPLGDRLAAEYRALVTGHERRPTEAPRGSLPYLRSLIVPVLYATDRDDAPGGGGTDGGFGGGRGELRWGKALVGIPDDHRLGATEKPRRWLLRFRSSPERDVVLGGTTELTAEGFGREARSLLDGSGPRRLLVFVHGYNVGFGAAAVRTAQIAYDLGFTGVPVLYSWPSRGGVLSYEEDANNARWTVPHFQDFLRRTLTGCGADEVHVIAHSMGNRVLTEALAGLDGTALPAGAAQLGNVVLAAPDVDADVFRQVAPALVGQARRTTLYASSRDRALRMSRRLAGYPRAGQSGEGIVVVEGVDTVDATALDTGLMGHSYIGDHSSILSDVHAVLHHGTPPAGRFGLTAVEHRDGAYWEFLPRRR</sequence>
<gene>
    <name evidence="2" type="ORF">JE024_32450</name>
</gene>
<protein>
    <submittedName>
        <fullName evidence="2">Alpha/beta hydrolase</fullName>
    </submittedName>
</protein>
<keyword evidence="3" id="KW-1185">Reference proteome</keyword>
<proteinExistence type="predicted"/>
<reference evidence="2 3" key="1">
    <citation type="journal article" date="2016" name="Arch. Microbiol.">
        <title>Streptomyces zhihengii sp. nov., isolated from rhizospheric soil of Psammosilene tunicoides.</title>
        <authorList>
            <person name="Huang M.J."/>
            <person name="Fei J.J."/>
            <person name="Salam N."/>
            <person name="Kim C.J."/>
            <person name="Hozzein W.N."/>
            <person name="Xiao M."/>
            <person name="Huang H.Q."/>
            <person name="Li W.J."/>
        </authorList>
    </citation>
    <scope>NUCLEOTIDE SEQUENCE [LARGE SCALE GENOMIC DNA]</scope>
    <source>
        <strain evidence="2 3">YIM T102</strain>
    </source>
</reference>
<name>A0ABS2V1U8_9ACTN</name>
<evidence type="ECO:0000313" key="3">
    <source>
        <dbReference type="Proteomes" id="UP000664109"/>
    </source>
</evidence>
<dbReference type="InterPro" id="IPR010297">
    <property type="entry name" value="DUF900_hydrolase"/>
</dbReference>
<dbReference type="SUPFAM" id="SSF53474">
    <property type="entry name" value="alpha/beta-Hydrolases"/>
    <property type="match status" value="1"/>
</dbReference>
<keyword evidence="2" id="KW-0378">Hydrolase</keyword>
<dbReference type="EMBL" id="JAFEJA010000002">
    <property type="protein sequence ID" value="MBM9623313.1"/>
    <property type="molecule type" value="Genomic_DNA"/>
</dbReference>
<organism evidence="2 3">
    <name type="scientific">Streptomyces zhihengii</name>
    <dbReference type="NCBI Taxonomy" id="1818004"/>
    <lineage>
        <taxon>Bacteria</taxon>
        <taxon>Bacillati</taxon>
        <taxon>Actinomycetota</taxon>
        <taxon>Actinomycetes</taxon>
        <taxon>Kitasatosporales</taxon>
        <taxon>Streptomycetaceae</taxon>
        <taxon>Streptomyces</taxon>
    </lineage>
</organism>
<comment type="caution">
    <text evidence="2">The sequence shown here is derived from an EMBL/GenBank/DDBJ whole genome shotgun (WGS) entry which is preliminary data.</text>
</comment>
<dbReference type="GO" id="GO:0016787">
    <property type="term" value="F:hydrolase activity"/>
    <property type="evidence" value="ECO:0007669"/>
    <property type="project" value="UniProtKB-KW"/>
</dbReference>
<dbReference type="Gene3D" id="3.40.50.1820">
    <property type="entry name" value="alpha/beta hydrolase"/>
    <property type="match status" value="1"/>
</dbReference>
<dbReference type="Pfam" id="PF05990">
    <property type="entry name" value="DUF900"/>
    <property type="match status" value="1"/>
</dbReference>
<evidence type="ECO:0000313" key="2">
    <source>
        <dbReference type="EMBL" id="MBM9623313.1"/>
    </source>
</evidence>
<feature type="region of interest" description="Disordered" evidence="1">
    <location>
        <begin position="48"/>
        <end position="70"/>
    </location>
</feature>
<dbReference type="InterPro" id="IPR029058">
    <property type="entry name" value="AB_hydrolase_fold"/>
</dbReference>
<dbReference type="PANTHER" id="PTHR36513:SF1">
    <property type="entry name" value="TRANSMEMBRANE PROTEIN"/>
    <property type="match status" value="1"/>
</dbReference>